<organism evidence="1 2">
    <name type="scientific">Streptomyces aquilus</name>
    <dbReference type="NCBI Taxonomy" id="2548456"/>
    <lineage>
        <taxon>Bacteria</taxon>
        <taxon>Bacillati</taxon>
        <taxon>Actinomycetota</taxon>
        <taxon>Actinomycetes</taxon>
        <taxon>Kitasatosporales</taxon>
        <taxon>Streptomycetaceae</taxon>
        <taxon>Streptomyces</taxon>
    </lineage>
</organism>
<dbReference type="Proteomes" id="UP000280197">
    <property type="component" value="Chromosome"/>
</dbReference>
<sequence length="311" mass="33660">MSGFLGQLGQKLAERWLTLLVLPGALYLASAACARALGQTHPIAVNRLSGHVTAWSHSRTAATTAGQVLVLAGVLAGAAAAGLAAQALGSAIERGVLAADWRQWPFPVRDIAARRTASRRARWDALHEEYSALYRAAGPTGTTVTDEDRDRRLATWHRKTRIAAERPERPTWSGDRINTAAVRLKRDRHLDMGTLWPHLWLTMPETTRTQITDARQDLTRATTLGGWTVLYAALTWWWWPAAVLAGVLTAVARHRIRAATDTYATLLEAAARLHTGELAAALGVSDADSTAESGDVVMSLLRPLPPPLAGD</sequence>
<dbReference type="EMBL" id="CP034463">
    <property type="protein sequence ID" value="AZP14898.1"/>
    <property type="molecule type" value="Genomic_DNA"/>
</dbReference>
<evidence type="ECO:0000313" key="1">
    <source>
        <dbReference type="EMBL" id="AZP14898.1"/>
    </source>
</evidence>
<dbReference type="KEGG" id="saqu:EJC51_01265"/>
<proteinExistence type="predicted"/>
<dbReference type="RefSeq" id="WP_126269285.1">
    <property type="nucleotide sequence ID" value="NZ_CP034463.1"/>
</dbReference>
<protein>
    <recommendedName>
        <fullName evidence="3">Vegetative cell wall protein gp1</fullName>
    </recommendedName>
</protein>
<evidence type="ECO:0008006" key="3">
    <source>
        <dbReference type="Google" id="ProtNLM"/>
    </source>
</evidence>
<dbReference type="AlphaFoldDB" id="A0A3S5HME9"/>
<reference evidence="1 2" key="1">
    <citation type="submission" date="2018-12" db="EMBL/GenBank/DDBJ databases">
        <authorList>
            <person name="Li K."/>
        </authorList>
    </citation>
    <scope>NUCLEOTIDE SEQUENCE [LARGE SCALE GENOMIC DNA]</scope>
    <source>
        <strain evidence="2">CR22</strain>
    </source>
</reference>
<gene>
    <name evidence="1" type="ORF">EJC51_01265</name>
</gene>
<name>A0A3S5HME9_9ACTN</name>
<evidence type="ECO:0000313" key="2">
    <source>
        <dbReference type="Proteomes" id="UP000280197"/>
    </source>
</evidence>
<accession>A0A3S5HME9</accession>
<keyword evidence="2" id="KW-1185">Reference proteome</keyword>